<organism evidence="2">
    <name type="scientific">Melampsora larici-populina (strain 98AG31 / pathotype 3-4-7)</name>
    <name type="common">Poplar leaf rust fungus</name>
    <dbReference type="NCBI Taxonomy" id="747676"/>
    <lineage>
        <taxon>Eukaryota</taxon>
        <taxon>Fungi</taxon>
        <taxon>Dikarya</taxon>
        <taxon>Basidiomycota</taxon>
        <taxon>Pucciniomycotina</taxon>
        <taxon>Pucciniomycetes</taxon>
        <taxon>Pucciniales</taxon>
        <taxon>Melampsoraceae</taxon>
        <taxon>Melampsora</taxon>
    </lineage>
</organism>
<dbReference type="EMBL" id="GL883096">
    <property type="protein sequence ID" value="EGG09778.1"/>
    <property type="molecule type" value="Genomic_DNA"/>
</dbReference>
<dbReference type="VEuPathDB" id="FungiDB:MELLADRAFT_95262"/>
<dbReference type="RefSeq" id="XP_007406832.1">
    <property type="nucleotide sequence ID" value="XM_007406770.1"/>
</dbReference>
<gene>
    <name evidence="1" type="ORF">MELLADRAFT_95262</name>
</gene>
<protein>
    <submittedName>
        <fullName evidence="1">Uncharacterized protein</fullName>
    </submittedName>
</protein>
<keyword evidence="2" id="KW-1185">Reference proteome</keyword>
<proteinExistence type="predicted"/>
<evidence type="ECO:0000313" key="1">
    <source>
        <dbReference type="EMBL" id="EGG09778.1"/>
    </source>
</evidence>
<accession>F4RCT7</accession>
<dbReference type="AlphaFoldDB" id="F4RCT7"/>
<dbReference type="InParanoid" id="F4RCT7"/>
<dbReference type="HOGENOM" id="CLU_2292288_0_0_1"/>
<dbReference type="KEGG" id="mlr:MELLADRAFT_95262"/>
<dbReference type="GeneID" id="18937188"/>
<name>F4RCT7_MELLP</name>
<dbReference type="Proteomes" id="UP000001072">
    <property type="component" value="Unassembled WGS sequence"/>
</dbReference>
<reference evidence="2" key="1">
    <citation type="journal article" date="2011" name="Proc. Natl. Acad. Sci. U.S.A.">
        <title>Obligate biotrophy features unraveled by the genomic analysis of rust fungi.</title>
        <authorList>
            <person name="Duplessis S."/>
            <person name="Cuomo C.A."/>
            <person name="Lin Y.-C."/>
            <person name="Aerts A."/>
            <person name="Tisserant E."/>
            <person name="Veneault-Fourrey C."/>
            <person name="Joly D.L."/>
            <person name="Hacquard S."/>
            <person name="Amselem J."/>
            <person name="Cantarel B.L."/>
            <person name="Chiu R."/>
            <person name="Coutinho P.M."/>
            <person name="Feau N."/>
            <person name="Field M."/>
            <person name="Frey P."/>
            <person name="Gelhaye E."/>
            <person name="Goldberg J."/>
            <person name="Grabherr M.G."/>
            <person name="Kodira C.D."/>
            <person name="Kohler A."/>
            <person name="Kuees U."/>
            <person name="Lindquist E.A."/>
            <person name="Lucas S.M."/>
            <person name="Mago R."/>
            <person name="Mauceli E."/>
            <person name="Morin E."/>
            <person name="Murat C."/>
            <person name="Pangilinan J.L."/>
            <person name="Park R."/>
            <person name="Pearson M."/>
            <person name="Quesneville H."/>
            <person name="Rouhier N."/>
            <person name="Sakthikumar S."/>
            <person name="Salamov A.A."/>
            <person name="Schmutz J."/>
            <person name="Selles B."/>
            <person name="Shapiro H."/>
            <person name="Tanguay P."/>
            <person name="Tuskan G.A."/>
            <person name="Henrissat B."/>
            <person name="Van de Peer Y."/>
            <person name="Rouze P."/>
            <person name="Ellis J.G."/>
            <person name="Dodds P.N."/>
            <person name="Schein J.E."/>
            <person name="Zhong S."/>
            <person name="Hamelin R.C."/>
            <person name="Grigoriev I.V."/>
            <person name="Szabo L.J."/>
            <person name="Martin F."/>
        </authorList>
    </citation>
    <scope>NUCLEOTIDE SEQUENCE [LARGE SCALE GENOMIC DNA]</scope>
    <source>
        <strain evidence="2">98AG31 / pathotype 3-4-7</strain>
    </source>
</reference>
<sequence length="101" mass="11716">MTQRITYKYNPRAQSNSQTAFVLAESEQLSTWFSGLFRYFMITEWSVCIPLISYTRVTSLCLEFSRERFELREEPGTTPRSTAMKSQDGKPGFLVYFSCLG</sequence>
<evidence type="ECO:0000313" key="2">
    <source>
        <dbReference type="Proteomes" id="UP000001072"/>
    </source>
</evidence>